<keyword evidence="10" id="KW-1185">Reference proteome</keyword>
<evidence type="ECO:0000313" key="10">
    <source>
        <dbReference type="Proteomes" id="UP000674938"/>
    </source>
</evidence>
<evidence type="ECO:0000256" key="7">
    <source>
        <dbReference type="SAM" id="Phobius"/>
    </source>
</evidence>
<dbReference type="GO" id="GO:0016780">
    <property type="term" value="F:phosphotransferase activity, for other substituted phosphate groups"/>
    <property type="evidence" value="ECO:0007669"/>
    <property type="project" value="TreeGrafter"/>
</dbReference>
<evidence type="ECO:0000256" key="1">
    <source>
        <dbReference type="ARBA" id="ARBA00004141"/>
    </source>
</evidence>
<dbReference type="Proteomes" id="UP000674938">
    <property type="component" value="Unassembled WGS sequence"/>
</dbReference>
<dbReference type="GO" id="GO:0016020">
    <property type="term" value="C:membrane"/>
    <property type="evidence" value="ECO:0007669"/>
    <property type="project" value="UniProtKB-SubCell"/>
</dbReference>
<feature type="transmembrane region" description="Helical" evidence="7">
    <location>
        <begin position="109"/>
        <end position="133"/>
    </location>
</feature>
<dbReference type="Pfam" id="PF02397">
    <property type="entry name" value="Bac_transf"/>
    <property type="match status" value="1"/>
</dbReference>
<protein>
    <submittedName>
        <fullName evidence="9">Sugar transferase</fullName>
    </submittedName>
</protein>
<sequence length="464" mass="52893">MSTSAGWSKTKKLMTIAGDLLFFNLAILASFHLKFGPTIPKYNFSSYQGSALWIGILFVIMNLFFSVYVFYNKSVSDIIIITIISQIAITAVMMMVTFAGRWFSFPRSVLLINIVVGILFLSLWRLLIFTLYLKASGEKRIMILGSMEDVLVAVTNFEESKNNKHKVTTVVFSEFVENAKKYADEIDIFYLTNNISEAEKIKLAEFVVKQDKKLFVETDFSILLGMRSNMMNFEDESIVEVSDFRIPSEDYLFKRLFDIILSGLLLLITSPITLITFVLVKLTSKGPAIYKQVRITKNGREFNILKFRTMKIDAEDSTGPVLAKSQDNRITPIGKYLRSLRIDELPQLLNILKGDMSLVGPRPERPFFVDQFCEENSFYSIRHNVQAGLTGYAQVYGKYTSDFNTKLNFDLLYIKNYSLILDLKIMIQTVKILFDKVSAKGLDEEAVTILSVAELSERSIKVCD</sequence>
<comment type="similarity">
    <text evidence="2">Belongs to the bacterial sugar transferase family.</text>
</comment>
<name>A0A940P9T8_9ENTE</name>
<keyword evidence="3 9" id="KW-0808">Transferase</keyword>
<evidence type="ECO:0000256" key="3">
    <source>
        <dbReference type="ARBA" id="ARBA00022679"/>
    </source>
</evidence>
<keyword evidence="4 7" id="KW-0812">Transmembrane</keyword>
<dbReference type="NCBIfam" id="TIGR03025">
    <property type="entry name" value="EPS_sugtrans"/>
    <property type="match status" value="1"/>
</dbReference>
<gene>
    <name evidence="9" type="ORF">I6N95_21820</name>
</gene>
<proteinExistence type="inferred from homology"/>
<dbReference type="InterPro" id="IPR017475">
    <property type="entry name" value="EPS_sugar_tfrase"/>
</dbReference>
<dbReference type="InterPro" id="IPR003362">
    <property type="entry name" value="Bact_transf"/>
</dbReference>
<evidence type="ECO:0000256" key="2">
    <source>
        <dbReference type="ARBA" id="ARBA00006464"/>
    </source>
</evidence>
<dbReference type="PANTHER" id="PTHR30576:SF0">
    <property type="entry name" value="UNDECAPRENYL-PHOSPHATE N-ACETYLGALACTOSAMINYL 1-PHOSPHATE TRANSFERASE-RELATED"/>
    <property type="match status" value="1"/>
</dbReference>
<evidence type="ECO:0000313" key="9">
    <source>
        <dbReference type="EMBL" id="MBP1043670.1"/>
    </source>
</evidence>
<evidence type="ECO:0000259" key="8">
    <source>
        <dbReference type="Pfam" id="PF02397"/>
    </source>
</evidence>
<evidence type="ECO:0000256" key="5">
    <source>
        <dbReference type="ARBA" id="ARBA00022989"/>
    </source>
</evidence>
<organism evidence="9 10">
    <name type="scientific">Vagococcus allomyrinae</name>
    <dbReference type="NCBI Taxonomy" id="2794353"/>
    <lineage>
        <taxon>Bacteria</taxon>
        <taxon>Bacillati</taxon>
        <taxon>Bacillota</taxon>
        <taxon>Bacilli</taxon>
        <taxon>Lactobacillales</taxon>
        <taxon>Enterococcaceae</taxon>
        <taxon>Vagococcus</taxon>
    </lineage>
</organism>
<dbReference type="PANTHER" id="PTHR30576">
    <property type="entry name" value="COLANIC BIOSYNTHESIS UDP-GLUCOSE LIPID CARRIER TRANSFERASE"/>
    <property type="match status" value="1"/>
</dbReference>
<dbReference type="AlphaFoldDB" id="A0A940P9T8"/>
<keyword evidence="6 7" id="KW-0472">Membrane</keyword>
<dbReference type="RefSeq" id="WP_209531484.1">
    <property type="nucleotide sequence ID" value="NZ_JAEEGA010000018.1"/>
</dbReference>
<comment type="caution">
    <text evidence="9">The sequence shown here is derived from an EMBL/GenBank/DDBJ whole genome shotgun (WGS) entry which is preliminary data.</text>
</comment>
<reference evidence="9" key="1">
    <citation type="submission" date="2020-12" db="EMBL/GenBank/DDBJ databases">
        <title>Vagococcus allomyrinae sp. nov. and Enterococcus lavae sp. nov., isolated from the larvae of Allomyrina dichotoma.</title>
        <authorList>
            <person name="Lee S.D."/>
        </authorList>
    </citation>
    <scope>NUCLEOTIDE SEQUENCE</scope>
    <source>
        <strain evidence="9">BWB3-3</strain>
    </source>
</reference>
<feature type="domain" description="Bacterial sugar transferase" evidence="8">
    <location>
        <begin position="254"/>
        <end position="434"/>
    </location>
</feature>
<feature type="transmembrane region" description="Helical" evidence="7">
    <location>
        <begin position="51"/>
        <end position="71"/>
    </location>
</feature>
<dbReference type="EMBL" id="JAEEGA010000018">
    <property type="protein sequence ID" value="MBP1043670.1"/>
    <property type="molecule type" value="Genomic_DNA"/>
</dbReference>
<feature type="transmembrane region" description="Helical" evidence="7">
    <location>
        <begin position="256"/>
        <end position="280"/>
    </location>
</feature>
<comment type="subcellular location">
    <subcellularLocation>
        <location evidence="1">Membrane</location>
        <topology evidence="1">Multi-pass membrane protein</topology>
    </subcellularLocation>
</comment>
<evidence type="ECO:0000256" key="6">
    <source>
        <dbReference type="ARBA" id="ARBA00023136"/>
    </source>
</evidence>
<feature type="transmembrane region" description="Helical" evidence="7">
    <location>
        <begin position="78"/>
        <end position="103"/>
    </location>
</feature>
<accession>A0A940P9T8</accession>
<evidence type="ECO:0000256" key="4">
    <source>
        <dbReference type="ARBA" id="ARBA00022692"/>
    </source>
</evidence>
<feature type="transmembrane region" description="Helical" evidence="7">
    <location>
        <begin position="12"/>
        <end position="31"/>
    </location>
</feature>
<keyword evidence="5 7" id="KW-1133">Transmembrane helix</keyword>